<dbReference type="PROSITE" id="PS51257">
    <property type="entry name" value="PROKAR_LIPOPROTEIN"/>
    <property type="match status" value="1"/>
</dbReference>
<gene>
    <name evidence="3" type="ORF">A3F83_16275</name>
</gene>
<feature type="chain" id="PRO_5009522767" description="DUF4832 domain-containing protein" evidence="1">
    <location>
        <begin position="23"/>
        <end position="465"/>
    </location>
</feature>
<dbReference type="InterPro" id="IPR032267">
    <property type="entry name" value="DUF4832"/>
</dbReference>
<evidence type="ECO:0000256" key="1">
    <source>
        <dbReference type="SAM" id="SignalP"/>
    </source>
</evidence>
<dbReference type="Gene3D" id="3.20.20.80">
    <property type="entry name" value="Glycosidases"/>
    <property type="match status" value="1"/>
</dbReference>
<dbReference type="STRING" id="1817867.A3F83_16275"/>
<evidence type="ECO:0000313" key="3">
    <source>
        <dbReference type="EMBL" id="OGG06589.1"/>
    </source>
</evidence>
<dbReference type="EMBL" id="MFIX01000019">
    <property type="protein sequence ID" value="OGG06589.1"/>
    <property type="molecule type" value="Genomic_DNA"/>
</dbReference>
<dbReference type="InterPro" id="IPR017853">
    <property type="entry name" value="GH"/>
</dbReference>
<feature type="domain" description="DUF4832" evidence="2">
    <location>
        <begin position="288"/>
        <end position="448"/>
    </location>
</feature>
<comment type="caution">
    <text evidence="3">The sequence shown here is derived from an EMBL/GenBank/DDBJ whole genome shotgun (WGS) entry which is preliminary data.</text>
</comment>
<evidence type="ECO:0000313" key="4">
    <source>
        <dbReference type="Proteomes" id="UP000179129"/>
    </source>
</evidence>
<protein>
    <recommendedName>
        <fullName evidence="2">DUF4832 domain-containing protein</fullName>
    </recommendedName>
</protein>
<name>A0A1F5Z2A3_9BACT</name>
<feature type="signal peptide" evidence="1">
    <location>
        <begin position="1"/>
        <end position="22"/>
    </location>
</feature>
<dbReference type="AlphaFoldDB" id="A0A1F5Z2A3"/>
<dbReference type="SUPFAM" id="SSF51445">
    <property type="entry name" value="(Trans)glycosidases"/>
    <property type="match status" value="1"/>
</dbReference>
<reference evidence="3 4" key="1">
    <citation type="journal article" date="2016" name="Nat. Commun.">
        <title>Thousands of microbial genomes shed light on interconnected biogeochemical processes in an aquifer system.</title>
        <authorList>
            <person name="Anantharaman K."/>
            <person name="Brown C.T."/>
            <person name="Hug L.A."/>
            <person name="Sharon I."/>
            <person name="Castelle C.J."/>
            <person name="Probst A.J."/>
            <person name="Thomas B.C."/>
            <person name="Singh A."/>
            <person name="Wilkins M.J."/>
            <person name="Karaoz U."/>
            <person name="Brodie E.L."/>
            <person name="Williams K.H."/>
            <person name="Hubbard S.S."/>
            <person name="Banfield J.F."/>
        </authorList>
    </citation>
    <scope>NUCLEOTIDE SEQUENCE [LARGE SCALE GENOMIC DNA]</scope>
</reference>
<organism evidence="3 4">
    <name type="scientific">Candidatus Glassbacteria bacterium RIFCSPLOWO2_12_FULL_58_11</name>
    <dbReference type="NCBI Taxonomy" id="1817867"/>
    <lineage>
        <taxon>Bacteria</taxon>
        <taxon>Candidatus Glassiibacteriota</taxon>
    </lineage>
</organism>
<evidence type="ECO:0000259" key="2">
    <source>
        <dbReference type="Pfam" id="PF16116"/>
    </source>
</evidence>
<dbReference type="Proteomes" id="UP000179129">
    <property type="component" value="Unassembled WGS sequence"/>
</dbReference>
<dbReference type="Pfam" id="PF16116">
    <property type="entry name" value="DUF4832"/>
    <property type="match status" value="1"/>
</dbReference>
<proteinExistence type="predicted"/>
<keyword evidence="1" id="KW-0732">Signal</keyword>
<sequence length="465" mass="52668">MLQKFFLRFSLLFLFASILSCARPRTVVVIPQETDAVLVNPGMGFTTFYSFNGDEINRNHPECSIAYYRWYWDVMEPEEGKPAFAMLDSLLALAHSKGEKLAFRVMCQNGHEVADKTVTEKLEVPIWFRHSGAAGFPYPDGRGWQPDYDDPLFLARHGALIQRLGERYDGHPDLDHVDIGSIGRWGEWHTEGLDLPMPTQESRRKIIDYYVDSFRKTPVVMNLDESPALAYAISRGTGWRADCLGDLSTGLFYDSTGHPENHMHDRYPRILGNFVAPDTWKHAPVVLETCWNIGQWKENGWGVDSILNQALAWHVSVLNNKSFPIPDEWWPQVEAFQKKMGYRFVLTRLEHPDRVSAGGSLPLKMTWENRGVAPCYLKHPLKFQLKAAEGGGEPYSFDTEIDITGWLPGTSEAAAELALPPDLPAGSYEIRLALLDPQSLQPRISLAIEGRDDEGWYGVSRVEVK</sequence>
<accession>A0A1F5Z2A3</accession>